<dbReference type="CDD" id="cd04301">
    <property type="entry name" value="NAT_SF"/>
    <property type="match status" value="1"/>
</dbReference>
<dbReference type="PANTHER" id="PTHR43877">
    <property type="entry name" value="AMINOALKYLPHOSPHONATE N-ACETYLTRANSFERASE-RELATED-RELATED"/>
    <property type="match status" value="1"/>
</dbReference>
<evidence type="ECO:0000259" key="3">
    <source>
        <dbReference type="PROSITE" id="PS51186"/>
    </source>
</evidence>
<dbReference type="Proteomes" id="UP000253529">
    <property type="component" value="Unassembled WGS sequence"/>
</dbReference>
<proteinExistence type="predicted"/>
<feature type="domain" description="N-acetyltransferase" evidence="3">
    <location>
        <begin position="5"/>
        <end position="173"/>
    </location>
</feature>
<dbReference type="PROSITE" id="PS51186">
    <property type="entry name" value="GNAT"/>
    <property type="match status" value="1"/>
</dbReference>
<evidence type="ECO:0000313" key="5">
    <source>
        <dbReference type="Proteomes" id="UP000253529"/>
    </source>
</evidence>
<accession>A0A366FUK1</accession>
<keyword evidence="2" id="KW-0012">Acyltransferase</keyword>
<dbReference type="SUPFAM" id="SSF55729">
    <property type="entry name" value="Acyl-CoA N-acyltransferases (Nat)"/>
    <property type="match status" value="1"/>
</dbReference>
<keyword evidence="1" id="KW-0808">Transferase</keyword>
<dbReference type="InterPro" id="IPR016181">
    <property type="entry name" value="Acyl_CoA_acyltransferase"/>
</dbReference>
<dbReference type="GO" id="GO:0016747">
    <property type="term" value="F:acyltransferase activity, transferring groups other than amino-acyl groups"/>
    <property type="evidence" value="ECO:0007669"/>
    <property type="project" value="InterPro"/>
</dbReference>
<gene>
    <name evidence="4" type="ORF">DFR50_101135</name>
</gene>
<dbReference type="Gene3D" id="3.40.630.30">
    <property type="match status" value="1"/>
</dbReference>
<dbReference type="OrthoDB" id="9805924at2"/>
<dbReference type="RefSeq" id="WP_113887464.1">
    <property type="nucleotide sequence ID" value="NZ_QNRK01000001.1"/>
</dbReference>
<comment type="caution">
    <text evidence="4">The sequence shown here is derived from an EMBL/GenBank/DDBJ whole genome shotgun (WGS) entry which is preliminary data.</text>
</comment>
<dbReference type="AlphaFoldDB" id="A0A366FUK1"/>
<dbReference type="PANTHER" id="PTHR43877:SF2">
    <property type="entry name" value="AMINOALKYLPHOSPHONATE N-ACETYLTRANSFERASE-RELATED"/>
    <property type="match status" value="1"/>
</dbReference>
<dbReference type="EMBL" id="QNRK01000001">
    <property type="protein sequence ID" value="RBP18191.1"/>
    <property type="molecule type" value="Genomic_DNA"/>
</dbReference>
<dbReference type="Pfam" id="PF00583">
    <property type="entry name" value="Acetyltransf_1"/>
    <property type="match status" value="1"/>
</dbReference>
<dbReference type="GO" id="GO:0005840">
    <property type="term" value="C:ribosome"/>
    <property type="evidence" value="ECO:0007669"/>
    <property type="project" value="UniProtKB-KW"/>
</dbReference>
<keyword evidence="4" id="KW-0689">Ribosomal protein</keyword>
<evidence type="ECO:0000256" key="2">
    <source>
        <dbReference type="ARBA" id="ARBA00023315"/>
    </source>
</evidence>
<dbReference type="InterPro" id="IPR050832">
    <property type="entry name" value="Bact_Acetyltransf"/>
</dbReference>
<dbReference type="InterPro" id="IPR000182">
    <property type="entry name" value="GNAT_dom"/>
</dbReference>
<evidence type="ECO:0000313" key="4">
    <source>
        <dbReference type="EMBL" id="RBP18191.1"/>
    </source>
</evidence>
<organism evidence="4 5">
    <name type="scientific">Roseiarcus fermentans</name>
    <dbReference type="NCBI Taxonomy" id="1473586"/>
    <lineage>
        <taxon>Bacteria</taxon>
        <taxon>Pseudomonadati</taxon>
        <taxon>Pseudomonadota</taxon>
        <taxon>Alphaproteobacteria</taxon>
        <taxon>Hyphomicrobiales</taxon>
        <taxon>Roseiarcaceae</taxon>
        <taxon>Roseiarcus</taxon>
    </lineage>
</organism>
<keyword evidence="5" id="KW-1185">Reference proteome</keyword>
<name>A0A366FUK1_9HYPH</name>
<protein>
    <submittedName>
        <fullName evidence="4">Ribosomal protein S18 acetylase RimI-like enzyme</fullName>
    </submittedName>
</protein>
<keyword evidence="4" id="KW-0687">Ribonucleoprotein</keyword>
<sequence>MSPWLHIRPATVADRPNLRRAVVELQDHESRLHDSRLPGEQVADAYLARIETRAARDGVMLVAESAGAFVGFVAGWIEQSDAIIETPDSDRFAFVSDIFVAPAFRGRRVAAELLAAIERRLARPGITRLRLCALAANDAATRAYLGDGFSPYEVVYERPVARRTETSDDRPEPAP</sequence>
<reference evidence="4 5" key="1">
    <citation type="submission" date="2018-06" db="EMBL/GenBank/DDBJ databases">
        <title>Genomic Encyclopedia of Type Strains, Phase IV (KMG-IV): sequencing the most valuable type-strain genomes for metagenomic binning, comparative biology and taxonomic classification.</title>
        <authorList>
            <person name="Goeker M."/>
        </authorList>
    </citation>
    <scope>NUCLEOTIDE SEQUENCE [LARGE SCALE GENOMIC DNA]</scope>
    <source>
        <strain evidence="4 5">DSM 24875</strain>
    </source>
</reference>
<evidence type="ECO:0000256" key="1">
    <source>
        <dbReference type="ARBA" id="ARBA00022679"/>
    </source>
</evidence>